<reference evidence="1 2" key="1">
    <citation type="submission" date="2016-10" db="EMBL/GenBank/DDBJ databases">
        <authorList>
            <person name="de Groot N.N."/>
        </authorList>
    </citation>
    <scope>NUCLEOTIDE SEQUENCE [LARGE SCALE GENOMIC DNA]</scope>
    <source>
        <strain evidence="1 2">DSM 17890</strain>
    </source>
</reference>
<gene>
    <name evidence="1" type="ORF">SAMN05444336_106152</name>
</gene>
<evidence type="ECO:0000313" key="2">
    <source>
        <dbReference type="Proteomes" id="UP000199118"/>
    </source>
</evidence>
<keyword evidence="2" id="KW-1185">Reference proteome</keyword>
<evidence type="ECO:0000313" key="1">
    <source>
        <dbReference type="EMBL" id="SDX55038.1"/>
    </source>
</evidence>
<sequence length="348" mass="39844">MCNAHNHHPKCNCGWGGGVGAGGFGRGLFLRRAAPIETPAIRARLPADVPGFEWHSRYRQTWESFTDPNASCPVCGAAVFFYQSRHGGRVYFDELGPPWPKHPCTDTRGLTYSETKLGGASNKIEPSIPTRFDGMNEWTPILVRDVIQNPSADIFEVSNRSGRWHRALIELPSGDFLDRPIFWRPTENQFLAEISSFESHPDSEFEPIYQTIPLWIDEIDTARRLLTQAPLSHPAALEKQLRFLYHFNQLPGRESRLADPVRKSLREILKISRAGYSLANVALLVLHLKFGRIESSSKHQDRLAQTIQYLRSERYFIDVPDIRFQPFRHDLSRYVPKLRLPRSVNTRS</sequence>
<proteinExistence type="predicted"/>
<protein>
    <submittedName>
        <fullName evidence="1">Uncharacterized protein</fullName>
    </submittedName>
</protein>
<dbReference type="EMBL" id="FNMZ01000006">
    <property type="protein sequence ID" value="SDX55038.1"/>
    <property type="molecule type" value="Genomic_DNA"/>
</dbReference>
<organism evidence="1 2">
    <name type="scientific">Albimonas donghaensis</name>
    <dbReference type="NCBI Taxonomy" id="356660"/>
    <lineage>
        <taxon>Bacteria</taxon>
        <taxon>Pseudomonadati</taxon>
        <taxon>Pseudomonadota</taxon>
        <taxon>Alphaproteobacteria</taxon>
        <taxon>Rhodobacterales</taxon>
        <taxon>Paracoccaceae</taxon>
        <taxon>Albimonas</taxon>
    </lineage>
</organism>
<dbReference type="AlphaFoldDB" id="A0A1H3CMB2"/>
<name>A0A1H3CMB2_9RHOB</name>
<dbReference type="OrthoDB" id="7065440at2"/>
<accession>A0A1H3CMB2</accession>
<dbReference type="Proteomes" id="UP000199118">
    <property type="component" value="Unassembled WGS sequence"/>
</dbReference>